<protein>
    <submittedName>
        <fullName evidence="5">Cation diffusion facilitator CzcD-associated flavoprotein CzcO</fullName>
    </submittedName>
</protein>
<dbReference type="InterPro" id="IPR051820">
    <property type="entry name" value="FAD-binding_MO"/>
</dbReference>
<sequence>MRWKNVLFSMAVYRLSRRRPKLMKAVLRRGAAAALPAGFDVDTHFAPSYDPWDQRLCAVPDGDLFRAVREGRADVVTDHIERLTPDGVALRSGRHLPAVVVVTATGLNLLAIGGMRLSVDGRDVELPETLAYKGMMLSGVPNFSLTVGYTNASWTLKADLVAHYVCRLLRHMDAHEHRAVTPRRPRPEGAGRPRTADRTEVRVRAAKRRAAAQTGPRGAVAAVPELPPRRAPDAGRGGPVTDGVRFTGATRPAHRLPTTEK</sequence>
<keyword evidence="3" id="KW-0503">Monooxygenase</keyword>
<gene>
    <name evidence="5" type="ORF">HDA43_000638</name>
</gene>
<dbReference type="GO" id="GO:0004497">
    <property type="term" value="F:monooxygenase activity"/>
    <property type="evidence" value="ECO:0007669"/>
    <property type="project" value="UniProtKB-KW"/>
</dbReference>
<dbReference type="Gene3D" id="3.50.50.60">
    <property type="entry name" value="FAD/NAD(P)-binding domain"/>
    <property type="match status" value="1"/>
</dbReference>
<evidence type="ECO:0000313" key="5">
    <source>
        <dbReference type="EMBL" id="NYF38479.1"/>
    </source>
</evidence>
<name>A0A852UQJ8_9ACTN</name>
<feature type="region of interest" description="Disordered" evidence="4">
    <location>
        <begin position="177"/>
        <end position="261"/>
    </location>
</feature>
<dbReference type="AlphaFoldDB" id="A0A852UQJ8"/>
<keyword evidence="6" id="KW-1185">Reference proteome</keyword>
<dbReference type="InterPro" id="IPR036188">
    <property type="entry name" value="FAD/NAD-bd_sf"/>
</dbReference>
<dbReference type="EMBL" id="JACCCO010000001">
    <property type="protein sequence ID" value="NYF38479.1"/>
    <property type="molecule type" value="Genomic_DNA"/>
</dbReference>
<evidence type="ECO:0000256" key="2">
    <source>
        <dbReference type="ARBA" id="ARBA00010139"/>
    </source>
</evidence>
<organism evidence="5 6">
    <name type="scientific">Streptosporangium sandarakinum</name>
    <dbReference type="NCBI Taxonomy" id="1260955"/>
    <lineage>
        <taxon>Bacteria</taxon>
        <taxon>Bacillati</taxon>
        <taxon>Actinomycetota</taxon>
        <taxon>Actinomycetes</taxon>
        <taxon>Streptosporangiales</taxon>
        <taxon>Streptosporangiaceae</taxon>
        <taxon>Streptosporangium</taxon>
    </lineage>
</organism>
<reference evidence="5 6" key="1">
    <citation type="submission" date="2020-07" db="EMBL/GenBank/DDBJ databases">
        <title>Sequencing the genomes of 1000 actinobacteria strains.</title>
        <authorList>
            <person name="Klenk H.-P."/>
        </authorList>
    </citation>
    <scope>NUCLEOTIDE SEQUENCE [LARGE SCALE GENOMIC DNA]</scope>
    <source>
        <strain evidence="5 6">DSM 45763</strain>
    </source>
</reference>
<comment type="cofactor">
    <cofactor evidence="1">
        <name>FAD</name>
        <dbReference type="ChEBI" id="CHEBI:57692"/>
    </cofactor>
</comment>
<dbReference type="PANTHER" id="PTHR43872">
    <property type="entry name" value="MONOOXYGENASE, PUTATIVE (AFU_ORTHOLOGUE AFUA_8G02570)-RELATED"/>
    <property type="match status" value="1"/>
</dbReference>
<proteinExistence type="inferred from homology"/>
<evidence type="ECO:0000256" key="1">
    <source>
        <dbReference type="ARBA" id="ARBA00001974"/>
    </source>
</evidence>
<feature type="compositionally biased region" description="Basic and acidic residues" evidence="4">
    <location>
        <begin position="177"/>
        <end position="203"/>
    </location>
</feature>
<dbReference type="PANTHER" id="PTHR43872:SF1">
    <property type="entry name" value="MONOOXYGENASE, PUTATIVE (AFU_ORTHOLOGUE AFUA_8G02570)-RELATED"/>
    <property type="match status" value="1"/>
</dbReference>
<comment type="caution">
    <text evidence="5">The sequence shown here is derived from an EMBL/GenBank/DDBJ whole genome shotgun (WGS) entry which is preliminary data.</text>
</comment>
<comment type="similarity">
    <text evidence="2">Belongs to the FAD-binding monooxygenase family.</text>
</comment>
<keyword evidence="3" id="KW-0560">Oxidoreductase</keyword>
<evidence type="ECO:0000256" key="3">
    <source>
        <dbReference type="ARBA" id="ARBA00023033"/>
    </source>
</evidence>
<dbReference type="Proteomes" id="UP000576393">
    <property type="component" value="Unassembled WGS sequence"/>
</dbReference>
<evidence type="ECO:0000313" key="6">
    <source>
        <dbReference type="Proteomes" id="UP000576393"/>
    </source>
</evidence>
<accession>A0A852UQJ8</accession>
<evidence type="ECO:0000256" key="4">
    <source>
        <dbReference type="SAM" id="MobiDB-lite"/>
    </source>
</evidence>
<dbReference type="SUPFAM" id="SSF51905">
    <property type="entry name" value="FAD/NAD(P)-binding domain"/>
    <property type="match status" value="1"/>
</dbReference>
<dbReference type="RefSeq" id="WP_179818218.1">
    <property type="nucleotide sequence ID" value="NZ_JACCCO010000001.1"/>
</dbReference>